<accession>A0A2U1CKK1</accession>
<name>A0A2U1CKK1_9BURK</name>
<protein>
    <submittedName>
        <fullName evidence="1">Uncharacterized protein DUF721</fullName>
    </submittedName>
</protein>
<sequence>MSRASGPTRHASRSLPDTAIDWLGSDRHGANVLTAARTLLALEGALQKVLPPGLGQACRVARMENRQVTLAVPSAAYAARLRQLAPRTVAQLANSGWNLTEIQVKVQAGLLQSRMNTSRPKQSIPLDSQALDAFRGLHENLRPGPLADAVARLVARHGRA</sequence>
<reference evidence="1 2" key="1">
    <citation type="submission" date="2018-04" db="EMBL/GenBank/DDBJ databases">
        <title>Genomic Encyclopedia of Type Strains, Phase IV (KMG-IV): sequencing the most valuable type-strain genomes for metagenomic binning, comparative biology and taxonomic classification.</title>
        <authorList>
            <person name="Goeker M."/>
        </authorList>
    </citation>
    <scope>NUCLEOTIDE SEQUENCE [LARGE SCALE GENOMIC DNA]</scope>
    <source>
        <strain evidence="1 2">DSM 10065</strain>
    </source>
</reference>
<dbReference type="OrthoDB" id="8521216at2"/>
<comment type="caution">
    <text evidence="1">The sequence shown here is derived from an EMBL/GenBank/DDBJ whole genome shotgun (WGS) entry which is preliminary data.</text>
</comment>
<dbReference type="STRING" id="1231391.GCA_000308195_02390"/>
<evidence type="ECO:0000313" key="1">
    <source>
        <dbReference type="EMBL" id="PVY61536.1"/>
    </source>
</evidence>
<keyword evidence="2" id="KW-1185">Reference proteome</keyword>
<proteinExistence type="predicted"/>
<dbReference type="Proteomes" id="UP000246145">
    <property type="component" value="Unassembled WGS sequence"/>
</dbReference>
<dbReference type="RefSeq" id="WP_116518605.1">
    <property type="nucleotide sequence ID" value="NZ_JACCEX010000003.1"/>
</dbReference>
<gene>
    <name evidence="1" type="ORF">C7440_2260</name>
</gene>
<organism evidence="1 2">
    <name type="scientific">Pusillimonas noertemannii</name>
    <dbReference type="NCBI Taxonomy" id="305977"/>
    <lineage>
        <taxon>Bacteria</taxon>
        <taxon>Pseudomonadati</taxon>
        <taxon>Pseudomonadota</taxon>
        <taxon>Betaproteobacteria</taxon>
        <taxon>Burkholderiales</taxon>
        <taxon>Alcaligenaceae</taxon>
        <taxon>Pusillimonas</taxon>
    </lineage>
</organism>
<dbReference type="EMBL" id="QEKO01000003">
    <property type="protein sequence ID" value="PVY61536.1"/>
    <property type="molecule type" value="Genomic_DNA"/>
</dbReference>
<dbReference type="Pfam" id="PF05258">
    <property type="entry name" value="DciA"/>
    <property type="match status" value="1"/>
</dbReference>
<evidence type="ECO:0000313" key="2">
    <source>
        <dbReference type="Proteomes" id="UP000246145"/>
    </source>
</evidence>
<dbReference type="AlphaFoldDB" id="A0A2U1CKK1"/>
<dbReference type="InterPro" id="IPR007922">
    <property type="entry name" value="DciA-like"/>
</dbReference>